<evidence type="ECO:0008006" key="3">
    <source>
        <dbReference type="Google" id="ProtNLM"/>
    </source>
</evidence>
<dbReference type="EMBL" id="BNED01000005">
    <property type="protein sequence ID" value="GHI75892.1"/>
    <property type="molecule type" value="Genomic_DNA"/>
</dbReference>
<accession>A0ABQ3T672</accession>
<name>A0ABQ3T672_9ACTN</name>
<sequence length="350" mass="38866">MVRVSALRGYLLEESLAWLLRFSGYRLLVHEDQDPVELVSQGDTLRVKGRGALHQVDALGEFAFTPAFSMPVRLFLEAKFYRDRVGLEIVRNAHGVVHDVNENFMTHAGRRPRQRYQYSYALFSANGFTPDAQKYALAHQLSLVDLSGASFAWLLGTIGTTVWTLDKAQKHLGPSDPFPMTWLRTEVRKALGTAPAHLLPAVSIAEGKFKQEATAAIASFVAALQQRSDAELLLGFPAAPFILPLAADDHHAFVAYADAQPDHAVRIRRRGSGGSAEWTLSPLSAQNAYELAFKLPEHVEDWISDIAEKERGRTLEVKEQFLSAITIYRMSGGGVRAYQLRYEASSLSRA</sequence>
<evidence type="ECO:0000313" key="2">
    <source>
        <dbReference type="Proteomes" id="UP000608522"/>
    </source>
</evidence>
<organism evidence="1 2">
    <name type="scientific">Streptomyces spororaveus</name>
    <dbReference type="NCBI Taxonomy" id="284039"/>
    <lineage>
        <taxon>Bacteria</taxon>
        <taxon>Bacillati</taxon>
        <taxon>Actinomycetota</taxon>
        <taxon>Actinomycetes</taxon>
        <taxon>Kitasatosporales</taxon>
        <taxon>Streptomycetaceae</taxon>
        <taxon>Streptomyces</taxon>
    </lineage>
</organism>
<reference evidence="2" key="1">
    <citation type="submission" date="2023-07" db="EMBL/GenBank/DDBJ databases">
        <title>Whole genome shotgun sequence of Streptomyces spororaveus NBRC 15456.</title>
        <authorList>
            <person name="Komaki H."/>
            <person name="Tamura T."/>
        </authorList>
    </citation>
    <scope>NUCLEOTIDE SEQUENCE [LARGE SCALE GENOMIC DNA]</scope>
    <source>
        <strain evidence="2">NBRC 15456</strain>
    </source>
</reference>
<proteinExistence type="predicted"/>
<keyword evidence="2" id="KW-1185">Reference proteome</keyword>
<comment type="caution">
    <text evidence="1">The sequence shown here is derived from an EMBL/GenBank/DDBJ whole genome shotgun (WGS) entry which is preliminary data.</text>
</comment>
<evidence type="ECO:0000313" key="1">
    <source>
        <dbReference type="EMBL" id="GHI75892.1"/>
    </source>
</evidence>
<dbReference type="Proteomes" id="UP000608522">
    <property type="component" value="Unassembled WGS sequence"/>
</dbReference>
<gene>
    <name evidence="1" type="ORF">Sspor_14530</name>
</gene>
<dbReference type="RefSeq" id="WP_202198258.1">
    <property type="nucleotide sequence ID" value="NZ_BAAATO010000011.1"/>
</dbReference>
<protein>
    <recommendedName>
        <fullName evidence="3">Restriction endonuclease</fullName>
    </recommendedName>
</protein>